<keyword evidence="3 5" id="KW-0285">Flavoprotein</keyword>
<feature type="domain" description="Acyl-CoA oxidase/dehydrogenase middle" evidence="7">
    <location>
        <begin position="170"/>
        <end position="269"/>
    </location>
</feature>
<dbReference type="RefSeq" id="WP_159546363.1">
    <property type="nucleotide sequence ID" value="NZ_CP047156.1"/>
</dbReference>
<evidence type="ECO:0000256" key="4">
    <source>
        <dbReference type="ARBA" id="ARBA00022827"/>
    </source>
</evidence>
<dbReference type="InterPro" id="IPR006091">
    <property type="entry name" value="Acyl-CoA_Oxase/DH_mid-dom"/>
</dbReference>
<dbReference type="KEGG" id="eke:EK0264_13625"/>
<evidence type="ECO:0000313" key="10">
    <source>
        <dbReference type="Proteomes" id="UP000463857"/>
    </source>
</evidence>
<dbReference type="InParanoid" id="A0A7L4YPY6"/>
<evidence type="ECO:0000256" key="1">
    <source>
        <dbReference type="ARBA" id="ARBA00001974"/>
    </source>
</evidence>
<evidence type="ECO:0000259" key="7">
    <source>
        <dbReference type="Pfam" id="PF02770"/>
    </source>
</evidence>
<dbReference type="AlphaFoldDB" id="A0A7L4YPY6"/>
<dbReference type="Gene3D" id="2.40.110.20">
    <property type="match status" value="1"/>
</dbReference>
<dbReference type="Pfam" id="PF02770">
    <property type="entry name" value="Acyl-CoA_dh_M"/>
    <property type="match status" value="1"/>
</dbReference>
<proteinExistence type="inferred from homology"/>
<keyword evidence="5" id="KW-0560">Oxidoreductase</keyword>
<dbReference type="SUPFAM" id="SSF56645">
    <property type="entry name" value="Acyl-CoA dehydrogenase NM domain-like"/>
    <property type="match status" value="1"/>
</dbReference>
<dbReference type="GO" id="GO:0003995">
    <property type="term" value="F:acyl-CoA dehydrogenase activity"/>
    <property type="evidence" value="ECO:0007669"/>
    <property type="project" value="InterPro"/>
</dbReference>
<dbReference type="InterPro" id="IPR036250">
    <property type="entry name" value="AcylCo_DH-like_C"/>
</dbReference>
<dbReference type="SUPFAM" id="SSF47203">
    <property type="entry name" value="Acyl-CoA dehydrogenase C-terminal domain-like"/>
    <property type="match status" value="1"/>
</dbReference>
<dbReference type="InterPro" id="IPR052904">
    <property type="entry name" value="Acyl-CoA_dehydrogenase-like"/>
</dbReference>
<keyword evidence="10" id="KW-1185">Reference proteome</keyword>
<name>A0A7L4YPY6_9ACTN</name>
<dbReference type="InterPro" id="IPR009075">
    <property type="entry name" value="AcylCo_DH/oxidase_C"/>
</dbReference>
<dbReference type="InterPro" id="IPR009100">
    <property type="entry name" value="AcylCoA_DH/oxidase_NM_dom_sf"/>
</dbReference>
<comment type="similarity">
    <text evidence="2 5">Belongs to the acyl-CoA dehydrogenase family.</text>
</comment>
<evidence type="ECO:0000259" key="8">
    <source>
        <dbReference type="Pfam" id="PF18158"/>
    </source>
</evidence>
<keyword evidence="4 5" id="KW-0274">FAD</keyword>
<evidence type="ECO:0000259" key="6">
    <source>
        <dbReference type="Pfam" id="PF00441"/>
    </source>
</evidence>
<sequence length="587" mass="63564">MTTPERATNFVDTDAALLPLIERYVAPEDRALLLPLVDRLGADVATRLTDAADLADKNPPQLRSYDRSGERIDAIDFHPAYDELAEAAFEDYALAAISHRPVHGWTQTPPHLAKYVLSHLFVQAEFGIGCPVNMTDAAARTLKMFGDPERFGEVIERLTSTDPRDRLTGAMFMTEISGGTDIAQTETIAEPEGDDWKLTGRKWFASNASADVILTLARFPGGEPDSTRGVGLFMVPRLRPDGSRNSYTIDRLKDKLGTKSMASGEVTLNGAYAVQVGQLDRGFRQMAEMVNTSRLSNAMRASALMRRGITEATSWARARVVFGKRLVEQPLMQLTLLSMQVEAEAGLGMVFYCADTLQQADSGDAQAKQLIRVLTPIAKHYLCKRARVVTGEAMEVLGGNGYIEDWPMARVVRDAHLGSIWEGSSNVIALDVLRCMRQFAAHELVAEVMSAKLSGLPAPYAADAQWLTAHWASLVTRGQRILAADGASGEALMGRYTDALARAALASLLLEQAAYEGNEERGYRKLLVASVYIALLRDPDAELPAGVLAAADDVIAGNPVPLSIASSVSEGSAVDVDHLTGDMAGSR</sequence>
<evidence type="ECO:0000313" key="9">
    <source>
        <dbReference type="EMBL" id="QHC01226.1"/>
    </source>
</evidence>
<dbReference type="PROSITE" id="PS00073">
    <property type="entry name" value="ACYL_COA_DH_2"/>
    <property type="match status" value="1"/>
</dbReference>
<protein>
    <submittedName>
        <fullName evidence="9">Acyl-CoA dehydrogenase</fullName>
    </submittedName>
</protein>
<evidence type="ECO:0000256" key="2">
    <source>
        <dbReference type="ARBA" id="ARBA00009347"/>
    </source>
</evidence>
<comment type="cofactor">
    <cofactor evidence="1 5">
        <name>FAD</name>
        <dbReference type="ChEBI" id="CHEBI:57692"/>
    </cofactor>
</comment>
<accession>A0A7L4YPY6</accession>
<organism evidence="9 10">
    <name type="scientific">Epidermidibacterium keratini</name>
    <dbReference type="NCBI Taxonomy" id="1891644"/>
    <lineage>
        <taxon>Bacteria</taxon>
        <taxon>Bacillati</taxon>
        <taxon>Actinomycetota</taxon>
        <taxon>Actinomycetes</taxon>
        <taxon>Sporichthyales</taxon>
        <taxon>Sporichthyaceae</taxon>
        <taxon>Epidermidibacterium</taxon>
    </lineage>
</organism>
<feature type="domain" description="Adaptive response protein AidB N-terminal" evidence="8">
    <location>
        <begin position="6"/>
        <end position="161"/>
    </location>
</feature>
<feature type="domain" description="Acyl-CoA dehydrogenase/oxidase C-terminal" evidence="6">
    <location>
        <begin position="280"/>
        <end position="434"/>
    </location>
</feature>
<dbReference type="Pfam" id="PF18158">
    <property type="entry name" value="AidB_N"/>
    <property type="match status" value="1"/>
</dbReference>
<dbReference type="EMBL" id="CP047156">
    <property type="protein sequence ID" value="QHC01226.1"/>
    <property type="molecule type" value="Genomic_DNA"/>
</dbReference>
<dbReference type="OrthoDB" id="9771038at2"/>
<dbReference type="Proteomes" id="UP000463857">
    <property type="component" value="Chromosome"/>
</dbReference>
<dbReference type="PANTHER" id="PTHR42707">
    <property type="entry name" value="ACYL-COA DEHYDROGENASE"/>
    <property type="match status" value="1"/>
</dbReference>
<gene>
    <name evidence="9" type="ORF">EK0264_13625</name>
</gene>
<dbReference type="Gene3D" id="1.20.140.10">
    <property type="entry name" value="Butyryl-CoA Dehydrogenase, subunit A, domain 3"/>
    <property type="match status" value="1"/>
</dbReference>
<dbReference type="Gene3D" id="6.10.250.600">
    <property type="match status" value="1"/>
</dbReference>
<evidence type="ECO:0000256" key="3">
    <source>
        <dbReference type="ARBA" id="ARBA00022630"/>
    </source>
</evidence>
<dbReference type="PANTHER" id="PTHR42707:SF2">
    <property type="entry name" value="ACD11 DEHYDROGENASE"/>
    <property type="match status" value="1"/>
</dbReference>
<dbReference type="InterPro" id="IPR006089">
    <property type="entry name" value="Acyl-CoA_DH_CS"/>
</dbReference>
<reference evidence="9 10" key="1">
    <citation type="journal article" date="2018" name="Int. J. Syst. Evol. Microbiol.">
        <title>Epidermidibacterium keratini gen. nov., sp. nov., a member of the family Sporichthyaceae, isolated from keratin epidermis.</title>
        <authorList>
            <person name="Lee D.G."/>
            <person name="Trujillo M.E."/>
            <person name="Kang S."/>
            <person name="Nam J.J."/>
            <person name="Kim Y.J."/>
        </authorList>
    </citation>
    <scope>NUCLEOTIDE SEQUENCE [LARGE SCALE GENOMIC DNA]</scope>
    <source>
        <strain evidence="9 10">EPI-7</strain>
    </source>
</reference>
<evidence type="ECO:0000256" key="5">
    <source>
        <dbReference type="RuleBase" id="RU362125"/>
    </source>
</evidence>
<dbReference type="InterPro" id="IPR041504">
    <property type="entry name" value="AidB_N"/>
</dbReference>
<dbReference type="Pfam" id="PF00441">
    <property type="entry name" value="Acyl-CoA_dh_1"/>
    <property type="match status" value="1"/>
</dbReference>